<evidence type="ECO:0000313" key="1">
    <source>
        <dbReference type="EMBL" id="AKS40875.1"/>
    </source>
</evidence>
<sequence length="139" mass="15755">MRINTKIRSLLLSTALALVLAACASTPSSPEMTLEERAQARWDHILNDEAELAYPYLTPGYRDITSLGDYLVWLANRPVRWVAASVESVECENEDTCSVTTSITYRVPGGPTGINQMRMNRDIVEDWIRIDGQWYFVQN</sequence>
<reference evidence="1 2" key="1">
    <citation type="submission" date="2015-07" db="EMBL/GenBank/DDBJ databases">
        <authorList>
            <person name="Noorani M."/>
        </authorList>
    </citation>
    <scope>NUCLEOTIDE SEQUENCE [LARGE SCALE GENOMIC DNA]</scope>
    <source>
        <strain evidence="1 2">KCTC 42284</strain>
    </source>
</reference>
<dbReference type="EMBL" id="CP012154">
    <property type="protein sequence ID" value="AKS40875.1"/>
    <property type="molecule type" value="Genomic_DNA"/>
</dbReference>
<dbReference type="STRING" id="1579979.WM2015_493"/>
<dbReference type="AlphaFoldDB" id="A0A0K0XT89"/>
<proteinExistence type="predicted"/>
<dbReference type="Proteomes" id="UP000066624">
    <property type="component" value="Chromosome"/>
</dbReference>
<protein>
    <submittedName>
        <fullName evidence="1">Uncharacterized protein</fullName>
    </submittedName>
</protein>
<accession>A0A0K0XT89</accession>
<dbReference type="KEGG" id="wma:WM2015_493"/>
<dbReference type="RefSeq" id="WP_156200762.1">
    <property type="nucleotide sequence ID" value="NZ_CP012154.1"/>
</dbReference>
<evidence type="ECO:0000313" key="2">
    <source>
        <dbReference type="Proteomes" id="UP000066624"/>
    </source>
</evidence>
<dbReference type="PROSITE" id="PS51257">
    <property type="entry name" value="PROKAR_LIPOPROTEIN"/>
    <property type="match status" value="1"/>
</dbReference>
<dbReference type="OrthoDB" id="5738094at2"/>
<name>A0A0K0XT89_9GAMM</name>
<keyword evidence="2" id="KW-1185">Reference proteome</keyword>
<gene>
    <name evidence="1" type="ORF">WM2015_493</name>
</gene>
<organism evidence="1 2">
    <name type="scientific">Wenzhouxiangella marina</name>
    <dbReference type="NCBI Taxonomy" id="1579979"/>
    <lineage>
        <taxon>Bacteria</taxon>
        <taxon>Pseudomonadati</taxon>
        <taxon>Pseudomonadota</taxon>
        <taxon>Gammaproteobacteria</taxon>
        <taxon>Chromatiales</taxon>
        <taxon>Wenzhouxiangellaceae</taxon>
        <taxon>Wenzhouxiangella</taxon>
    </lineage>
</organism>